<dbReference type="Proteomes" id="UP001485043">
    <property type="component" value="Unassembled WGS sequence"/>
</dbReference>
<feature type="domain" description="Fungal lipase-type" evidence="1">
    <location>
        <begin position="4"/>
        <end position="145"/>
    </location>
</feature>
<proteinExistence type="predicted"/>
<keyword evidence="3" id="KW-1185">Reference proteome</keyword>
<name>A0AAW1TK85_9CHLO</name>
<dbReference type="InterPro" id="IPR029058">
    <property type="entry name" value="AB_hydrolase_fold"/>
</dbReference>
<comment type="caution">
    <text evidence="2">The sequence shown here is derived from an EMBL/GenBank/DDBJ whole genome shotgun (WGS) entry which is preliminary data.</text>
</comment>
<gene>
    <name evidence="2" type="ORF">WJX84_002084</name>
</gene>
<dbReference type="EMBL" id="JALJOV010000012">
    <property type="protein sequence ID" value="KAK9868776.1"/>
    <property type="molecule type" value="Genomic_DNA"/>
</dbReference>
<dbReference type="GO" id="GO:0006629">
    <property type="term" value="P:lipid metabolic process"/>
    <property type="evidence" value="ECO:0007669"/>
    <property type="project" value="InterPro"/>
</dbReference>
<dbReference type="PANTHER" id="PTHR45856">
    <property type="entry name" value="ALPHA/BETA-HYDROLASES SUPERFAMILY PROTEIN"/>
    <property type="match status" value="1"/>
</dbReference>
<sequence>MRTVLAFRGTATAKDGLQDVKFLRRNIDYLQELYPGTKAHTGFMQQFGSIVDPSKPEQDIGLVLQRLSGGRQPTRILCTGHSLGGAMATLGAVWAAIQYPHADVRCITFGSPRVGNRKFKRAFHTLVGTSLRIINGADPVPSMPPSIRYRHVEGTVHTSKGGMQLKGRAWHFNLRPNVADHYMIRYTSGIYQEIPGSTSPILALAQQTKAAGQECARKACQTSTGWFGFRGRAAVTDLGEVDTISVPQETPGTFALAVLTPTSDNHYSDEKHAEVTMGNPVPSPRALPIASAGNTRALDTHDSASSDAKGVGGQAALVQQRVQYLHSTKSAMPSHQAGVVSIRATHKNVARSAAAVLSCQ</sequence>
<dbReference type="AlphaFoldDB" id="A0AAW1TK85"/>
<dbReference type="InterPro" id="IPR051218">
    <property type="entry name" value="Sec_MonoDiacylglyc_Lipase"/>
</dbReference>
<evidence type="ECO:0000313" key="3">
    <source>
        <dbReference type="Proteomes" id="UP001485043"/>
    </source>
</evidence>
<evidence type="ECO:0000313" key="2">
    <source>
        <dbReference type="EMBL" id="KAK9868776.1"/>
    </source>
</evidence>
<dbReference type="PANTHER" id="PTHR45856:SF11">
    <property type="entry name" value="FUNGAL LIPASE-LIKE DOMAIN-CONTAINING PROTEIN"/>
    <property type="match status" value="1"/>
</dbReference>
<dbReference type="SUPFAM" id="SSF53474">
    <property type="entry name" value="alpha/beta-Hydrolases"/>
    <property type="match status" value="1"/>
</dbReference>
<dbReference type="InterPro" id="IPR002921">
    <property type="entry name" value="Fungal_lipase-type"/>
</dbReference>
<dbReference type="Pfam" id="PF01764">
    <property type="entry name" value="Lipase_3"/>
    <property type="match status" value="1"/>
</dbReference>
<dbReference type="Gene3D" id="3.40.50.1820">
    <property type="entry name" value="alpha/beta hydrolase"/>
    <property type="match status" value="1"/>
</dbReference>
<protein>
    <recommendedName>
        <fullName evidence="1">Fungal lipase-type domain-containing protein</fullName>
    </recommendedName>
</protein>
<dbReference type="CDD" id="cd00519">
    <property type="entry name" value="Lipase_3"/>
    <property type="match status" value="1"/>
</dbReference>
<evidence type="ECO:0000259" key="1">
    <source>
        <dbReference type="Pfam" id="PF01764"/>
    </source>
</evidence>
<reference evidence="2 3" key="1">
    <citation type="journal article" date="2024" name="Nat. Commun.">
        <title>Phylogenomics reveals the evolutionary origins of lichenization in chlorophyte algae.</title>
        <authorList>
            <person name="Puginier C."/>
            <person name="Libourel C."/>
            <person name="Otte J."/>
            <person name="Skaloud P."/>
            <person name="Haon M."/>
            <person name="Grisel S."/>
            <person name="Petersen M."/>
            <person name="Berrin J.G."/>
            <person name="Delaux P.M."/>
            <person name="Dal Grande F."/>
            <person name="Keller J."/>
        </authorList>
    </citation>
    <scope>NUCLEOTIDE SEQUENCE [LARGE SCALE GENOMIC DNA]</scope>
    <source>
        <strain evidence="2 3">SAG 2523</strain>
    </source>
</reference>
<organism evidence="2 3">
    <name type="scientific">Apatococcus fuscideae</name>
    <dbReference type="NCBI Taxonomy" id="2026836"/>
    <lineage>
        <taxon>Eukaryota</taxon>
        <taxon>Viridiplantae</taxon>
        <taxon>Chlorophyta</taxon>
        <taxon>core chlorophytes</taxon>
        <taxon>Trebouxiophyceae</taxon>
        <taxon>Chlorellales</taxon>
        <taxon>Chlorellaceae</taxon>
        <taxon>Apatococcus</taxon>
    </lineage>
</organism>
<accession>A0AAW1TK85</accession>